<feature type="domain" description="Carboxylesterase type B" evidence="6">
    <location>
        <begin position="883"/>
        <end position="1356"/>
    </location>
</feature>
<reference evidence="8" key="1">
    <citation type="submission" date="2016-11" db="UniProtKB">
        <authorList>
            <consortium name="WormBaseParasite"/>
        </authorList>
    </citation>
    <scope>IDENTIFICATION</scope>
</reference>
<dbReference type="GO" id="GO:0019695">
    <property type="term" value="P:choline metabolic process"/>
    <property type="evidence" value="ECO:0007669"/>
    <property type="project" value="TreeGrafter"/>
</dbReference>
<dbReference type="InterPro" id="IPR029058">
    <property type="entry name" value="AB_hydrolase_fold"/>
</dbReference>
<sequence length="1476" mass="160779">MKSPSSEQQQLKGQKAERPVPHQRARRLAANEPASTALKSAEVAATSTVESPPLPPPPLPLLAPSPTTLEAAAGLSGGQAASGSSAAVRCRRQSGPSRAAQPIRGGEGGDVGATQSAMPPPPPPRHRAHGCSALPTQRVKSPAQPPSSAHSQAAPSLARSPEVARLISVWLTLRPASRRHCGQRRAAASSQGSRGSQKATWCRRQSTERRRRHLPVRRGSAGSASAGATTRDLQKPPAPSSSLTLMVALTRRQRPAKPCTAVCRNSTSWRTTFPPTRSVRLRRGGGRWAQADASSKELRSLEPAAARAQRRMVRSSGRNSNGAILPFAGDLARWTDRISAGRPRRTSAACRADKADEGGRFHAEFNFAGADGLPIVSPGPRRGWGASDDLRGSAEDKGGRRQAAAPTPITRTCRVVYQRRPHENLIAKAHSAQRVVLDQEPHQRAQQGNIADEQGDHDGQDPVVVPGHRVPGSHEPGQVVHHADGQLGLLRRHDRRIVGRVSEEVVRVRAMGGADVVGNPHLTGHPRRKIRELVGCADEQAVRGGIEPSPEVDFSGRIAKAGESCLGTHFSQALQCFIKTESIRIAVQLLPGEFCVKPLHVGCALAHRPEDHRRAAQHDGSLEVRLRIVVQHVVPDGCSSGVQTHQRHRLQVSSEPLDVFMHELESQGLILQAHVSRRHGRAESKKAEYAKSVLETHGDDRLNAARIDFFDDGAGLEAASMDPHEHWVASGVRGGSVVRRPDVGSDAALRHGLVVSARSGVLVAPAVEIENILDEVPLSEDGMSKSKLSSGNLGKVDAEEGTDVYHRSPEPEAAEQIQRPLTPHRLAMESTLTTLLLLLALSAAAVSAQRNFTIVRYLNVTTTQGPIRGAVIETKGSGDNKMVPTGEFRFAHPVFTKWDFVQDVLDFDRRCYQDPGASGDYQTMSESCIAANIWTPYNGTSSNPGSYPVLVWIHGGRFETGSIIEEINSGRVLTAHESIVTVSLQYRLGVLGFLRLSSTVAPGNMGLKDQALGLEFVHKNIERFGGNLQTVTLMGLDAGAAAVGYHMLNDNTKTYFKRAVMLGGSPMVFWSVRNDTSLVERLHLDFAVRQLSCPLPDQGDFNATIQCLREVSPEKLVNEQLNYNRLFQGVEFPPVIDGDYIKEDPIEAFRNGRFEGMSLMIGVTNAEAAVYVERSLESQKLTQDQLADRATYERVLRDQFRYYERQPDLLSVTGQNVMYDRLTDFGNPSGPAQYKRWLDGASDRLFVSAANEFAEKMSEKNQGTSNDVYFYVFSEQDNTPNYIGASHGSDAYYFFGNPTDDAPIVKPEQADLSVRMMDYLAKFVETGDPVPRDEEEVWAKYNSSHRFYHNFTIDLETFASSYNVPYGFRRDDCGFWDQTLNYVNTLVESSPTTTAMTSTTTSTTTTATTTTTDTTTATPEPSTRPPIGPVPSCNFVFNTAAAITLGVLLPTNLLTGAALGFLFFKYNKAVKGVTPV</sequence>
<dbReference type="SUPFAM" id="SSF53474">
    <property type="entry name" value="alpha/beta-Hydrolases"/>
    <property type="match status" value="1"/>
</dbReference>
<keyword evidence="5" id="KW-0472">Membrane</keyword>
<name>A0A1I8I8G1_9PLAT</name>
<feature type="compositionally biased region" description="Low complexity" evidence="4">
    <location>
        <begin position="1391"/>
        <end position="1421"/>
    </location>
</feature>
<keyword evidence="5" id="KW-1133">Transmembrane helix</keyword>
<feature type="compositionally biased region" description="Basic and acidic residues" evidence="4">
    <location>
        <begin position="388"/>
        <end position="399"/>
    </location>
</feature>
<dbReference type="GO" id="GO:0005615">
    <property type="term" value="C:extracellular space"/>
    <property type="evidence" value="ECO:0007669"/>
    <property type="project" value="TreeGrafter"/>
</dbReference>
<accession>A0A1I8I8G1</accession>
<feature type="compositionally biased region" description="Pro residues" evidence="4">
    <location>
        <begin position="52"/>
        <end position="63"/>
    </location>
</feature>
<evidence type="ECO:0000256" key="2">
    <source>
        <dbReference type="ARBA" id="ARBA00022487"/>
    </source>
</evidence>
<evidence type="ECO:0000313" key="7">
    <source>
        <dbReference type="Proteomes" id="UP000095280"/>
    </source>
</evidence>
<feature type="region of interest" description="Disordered" evidence="4">
    <location>
        <begin position="1391"/>
        <end position="1425"/>
    </location>
</feature>
<feature type="compositionally biased region" description="Low complexity" evidence="4">
    <location>
        <begin position="184"/>
        <end position="197"/>
    </location>
</feature>
<proteinExistence type="inferred from homology"/>
<feature type="transmembrane region" description="Helical" evidence="5">
    <location>
        <begin position="1435"/>
        <end position="1464"/>
    </location>
</feature>
<evidence type="ECO:0000256" key="4">
    <source>
        <dbReference type="SAM" id="MobiDB-lite"/>
    </source>
</evidence>
<feature type="compositionally biased region" description="Low complexity" evidence="4">
    <location>
        <begin position="64"/>
        <end position="87"/>
    </location>
</feature>
<feature type="region of interest" description="Disordered" evidence="4">
    <location>
        <begin position="370"/>
        <end position="407"/>
    </location>
</feature>
<feature type="region of interest" description="Disordered" evidence="4">
    <location>
        <begin position="178"/>
        <end position="240"/>
    </location>
</feature>
<keyword evidence="2" id="KW-0719">Serine esterase</keyword>
<dbReference type="GO" id="GO:0005886">
    <property type="term" value="C:plasma membrane"/>
    <property type="evidence" value="ECO:0007669"/>
    <property type="project" value="TreeGrafter"/>
</dbReference>
<evidence type="ECO:0000313" key="8">
    <source>
        <dbReference type="WBParaSite" id="maker-uti_cns_0010791-snap-gene-0.3-mRNA-1"/>
    </source>
</evidence>
<dbReference type="GO" id="GO:0006581">
    <property type="term" value="P:acetylcholine catabolic process"/>
    <property type="evidence" value="ECO:0007669"/>
    <property type="project" value="TreeGrafter"/>
</dbReference>
<feature type="compositionally biased region" description="Polar residues" evidence="4">
    <location>
        <begin position="1"/>
        <end position="12"/>
    </location>
</feature>
<keyword evidence="3" id="KW-0378">Hydrolase</keyword>
<keyword evidence="7" id="KW-1185">Reference proteome</keyword>
<evidence type="ECO:0000256" key="5">
    <source>
        <dbReference type="SAM" id="Phobius"/>
    </source>
</evidence>
<comment type="similarity">
    <text evidence="1">Belongs to the type-B carboxylesterase/lipase family.</text>
</comment>
<dbReference type="InterPro" id="IPR002018">
    <property type="entry name" value="CarbesteraseB"/>
</dbReference>
<dbReference type="WBParaSite" id="maker-uti_cns_0010791-snap-gene-0.3-mRNA-1">
    <property type="protein sequence ID" value="maker-uti_cns_0010791-snap-gene-0.3-mRNA-1"/>
    <property type="gene ID" value="maker-uti_cns_0010791-snap-gene-0.3"/>
</dbReference>
<dbReference type="Gene3D" id="3.40.50.1820">
    <property type="entry name" value="alpha/beta hydrolase"/>
    <property type="match status" value="1"/>
</dbReference>
<dbReference type="Pfam" id="PF00135">
    <property type="entry name" value="COesterase"/>
    <property type="match status" value="1"/>
</dbReference>
<evidence type="ECO:0000256" key="1">
    <source>
        <dbReference type="ARBA" id="ARBA00005964"/>
    </source>
</evidence>
<dbReference type="PANTHER" id="PTHR43918:SF4">
    <property type="entry name" value="CARBOXYLIC ESTER HYDROLASE"/>
    <property type="match status" value="1"/>
</dbReference>
<organism evidence="7 8">
    <name type="scientific">Macrostomum lignano</name>
    <dbReference type="NCBI Taxonomy" id="282301"/>
    <lineage>
        <taxon>Eukaryota</taxon>
        <taxon>Metazoa</taxon>
        <taxon>Spiralia</taxon>
        <taxon>Lophotrochozoa</taxon>
        <taxon>Platyhelminthes</taxon>
        <taxon>Rhabditophora</taxon>
        <taxon>Macrostomorpha</taxon>
        <taxon>Macrostomida</taxon>
        <taxon>Macrostomidae</taxon>
        <taxon>Macrostomum</taxon>
    </lineage>
</organism>
<evidence type="ECO:0000256" key="3">
    <source>
        <dbReference type="ARBA" id="ARBA00022801"/>
    </source>
</evidence>
<feature type="compositionally biased region" description="Low complexity" evidence="4">
    <location>
        <begin position="217"/>
        <end position="231"/>
    </location>
</feature>
<keyword evidence="5" id="KW-0812">Transmembrane</keyword>
<dbReference type="Proteomes" id="UP000095280">
    <property type="component" value="Unplaced"/>
</dbReference>
<dbReference type="PANTHER" id="PTHR43918">
    <property type="entry name" value="ACETYLCHOLINESTERASE"/>
    <property type="match status" value="1"/>
</dbReference>
<dbReference type="InterPro" id="IPR050654">
    <property type="entry name" value="AChE-related_enzymes"/>
</dbReference>
<feature type="region of interest" description="Disordered" evidence="4">
    <location>
        <begin position="1"/>
        <end position="160"/>
    </location>
</feature>
<dbReference type="GO" id="GO:0003990">
    <property type="term" value="F:acetylcholinesterase activity"/>
    <property type="evidence" value="ECO:0007669"/>
    <property type="project" value="TreeGrafter"/>
</dbReference>
<feature type="compositionally biased region" description="Low complexity" evidence="4">
    <location>
        <begin position="146"/>
        <end position="156"/>
    </location>
</feature>
<evidence type="ECO:0000259" key="6">
    <source>
        <dbReference type="Pfam" id="PF00135"/>
    </source>
</evidence>
<protein>
    <submittedName>
        <fullName evidence="8">COesterase domain-containing protein</fullName>
    </submittedName>
</protein>